<comment type="similarity">
    <text evidence="1">Belongs to the peptidase C15 family.</text>
</comment>
<dbReference type="GO" id="GO:0006508">
    <property type="term" value="P:proteolysis"/>
    <property type="evidence" value="ECO:0007669"/>
    <property type="project" value="UniProtKB-KW"/>
</dbReference>
<accession>A0A1X7PYD5</accession>
<proteinExistence type="inferred from homology"/>
<dbReference type="AlphaFoldDB" id="A0A1X7PYD5"/>
<dbReference type="Pfam" id="PF01470">
    <property type="entry name" value="Peptidase_C15"/>
    <property type="match status" value="1"/>
</dbReference>
<dbReference type="GO" id="GO:0016920">
    <property type="term" value="F:pyroglutamyl-peptidase activity"/>
    <property type="evidence" value="ECO:0007669"/>
    <property type="project" value="InterPro"/>
</dbReference>
<dbReference type="EMBL" id="FXBL01000004">
    <property type="protein sequence ID" value="SMH57191.1"/>
    <property type="molecule type" value="Genomic_DNA"/>
</dbReference>
<sequence>MTPLRILATGFSAFPRAPVNPTEVLMGLLEKAAPDLGPAVELRTLVLPVEYARAPQALGEIGAAFAADVAVHFGLADTARGFRLESTARNRSSTLAVDAAGLLPAQARVCEGPATLRSTLPLPDIAAALDAEGLPVQLSSNAGAYLCNHVFYLSRSGTISRFGPKISGFVHVPFLADQLPALDPARAKRVFTLSRDELLKGAVVILRVCADHARRLGGDAS</sequence>
<name>A0A1X7PYD5_9HYPH</name>
<evidence type="ECO:0000313" key="9">
    <source>
        <dbReference type="EMBL" id="SMH57191.1"/>
    </source>
</evidence>
<dbReference type="PANTHER" id="PTHR23402">
    <property type="entry name" value="PROTEASE FAMILY C15 PYROGLUTAMYL-PEPTIDASE I-RELATED"/>
    <property type="match status" value="1"/>
</dbReference>
<dbReference type="GO" id="GO:0005829">
    <property type="term" value="C:cytosol"/>
    <property type="evidence" value="ECO:0007669"/>
    <property type="project" value="InterPro"/>
</dbReference>
<dbReference type="PIRSF" id="PIRSF015592">
    <property type="entry name" value="Prld-crbxl_pptds"/>
    <property type="match status" value="1"/>
</dbReference>
<gene>
    <name evidence="9" type="ORF">SAMN02982922_5701</name>
</gene>
<evidence type="ECO:0000256" key="3">
    <source>
        <dbReference type="ARBA" id="ARBA00022490"/>
    </source>
</evidence>
<evidence type="ECO:0000256" key="2">
    <source>
        <dbReference type="ARBA" id="ARBA00019191"/>
    </source>
</evidence>
<evidence type="ECO:0000256" key="8">
    <source>
        <dbReference type="ARBA" id="ARBA00031559"/>
    </source>
</evidence>
<keyword evidence="10" id="KW-1185">Reference proteome</keyword>
<dbReference type="PANTHER" id="PTHR23402:SF1">
    <property type="entry name" value="PYROGLUTAMYL-PEPTIDASE I"/>
    <property type="match status" value="1"/>
</dbReference>
<evidence type="ECO:0000313" key="10">
    <source>
        <dbReference type="Proteomes" id="UP000193083"/>
    </source>
</evidence>
<evidence type="ECO:0000256" key="7">
    <source>
        <dbReference type="ARBA" id="ARBA00030836"/>
    </source>
</evidence>
<dbReference type="RefSeq" id="WP_085467261.1">
    <property type="nucleotide sequence ID" value="NZ_FXBL01000004.1"/>
</dbReference>
<evidence type="ECO:0000256" key="1">
    <source>
        <dbReference type="ARBA" id="ARBA00006641"/>
    </source>
</evidence>
<dbReference type="PRINTS" id="PR00706">
    <property type="entry name" value="PYROGLUPTASE"/>
</dbReference>
<organism evidence="9 10">
    <name type="scientific">Mesorhizobium australicum</name>
    <dbReference type="NCBI Taxonomy" id="536018"/>
    <lineage>
        <taxon>Bacteria</taxon>
        <taxon>Pseudomonadati</taxon>
        <taxon>Pseudomonadota</taxon>
        <taxon>Alphaproteobacteria</taxon>
        <taxon>Hyphomicrobiales</taxon>
        <taxon>Phyllobacteriaceae</taxon>
        <taxon>Mesorhizobium</taxon>
    </lineage>
</organism>
<protein>
    <recommendedName>
        <fullName evidence="2">Pyrrolidone-carboxylate peptidase</fullName>
    </recommendedName>
    <alternativeName>
        <fullName evidence="7">5-oxoprolyl-peptidase</fullName>
    </alternativeName>
    <alternativeName>
        <fullName evidence="8">Pyroglutamyl-peptidase I</fullName>
    </alternativeName>
</protein>
<evidence type="ECO:0000256" key="4">
    <source>
        <dbReference type="ARBA" id="ARBA00022670"/>
    </source>
</evidence>
<dbReference type="OrthoDB" id="9779738at2"/>
<keyword evidence="6" id="KW-0788">Thiol protease</keyword>
<keyword evidence="3" id="KW-0963">Cytoplasm</keyword>
<evidence type="ECO:0000256" key="6">
    <source>
        <dbReference type="ARBA" id="ARBA00022807"/>
    </source>
</evidence>
<reference evidence="10" key="1">
    <citation type="submission" date="2017-04" db="EMBL/GenBank/DDBJ databases">
        <authorList>
            <person name="Varghese N."/>
            <person name="Submissions S."/>
        </authorList>
    </citation>
    <scope>NUCLEOTIDE SEQUENCE [LARGE SCALE GENOMIC DNA]</scope>
    <source>
        <strain evidence="10">B5P</strain>
    </source>
</reference>
<evidence type="ECO:0000256" key="5">
    <source>
        <dbReference type="ARBA" id="ARBA00022801"/>
    </source>
</evidence>
<dbReference type="InterPro" id="IPR036440">
    <property type="entry name" value="Peptidase_C15-like_sf"/>
</dbReference>
<dbReference type="InterPro" id="IPR016125">
    <property type="entry name" value="Peptidase_C15-like"/>
</dbReference>
<keyword evidence="5" id="KW-0378">Hydrolase</keyword>
<dbReference type="Proteomes" id="UP000193083">
    <property type="component" value="Unassembled WGS sequence"/>
</dbReference>
<dbReference type="SUPFAM" id="SSF53182">
    <property type="entry name" value="Pyrrolidone carboxyl peptidase (pyroglutamate aminopeptidase)"/>
    <property type="match status" value="1"/>
</dbReference>
<keyword evidence="4" id="KW-0645">Protease</keyword>
<dbReference type="Gene3D" id="3.40.630.20">
    <property type="entry name" value="Peptidase C15, pyroglutamyl peptidase I-like"/>
    <property type="match status" value="1"/>
</dbReference>
<dbReference type="InterPro" id="IPR000816">
    <property type="entry name" value="Peptidase_C15"/>
</dbReference>